<accession>A0A6A5FZZ2</accession>
<dbReference type="Proteomes" id="UP000483820">
    <property type="component" value="Chromosome X"/>
</dbReference>
<reference evidence="1 2" key="1">
    <citation type="submission" date="2019-12" db="EMBL/GenBank/DDBJ databases">
        <title>Chromosome-level assembly of the Caenorhabditis remanei genome.</title>
        <authorList>
            <person name="Teterina A.A."/>
            <person name="Willis J.H."/>
            <person name="Phillips P.C."/>
        </authorList>
    </citation>
    <scope>NUCLEOTIDE SEQUENCE [LARGE SCALE GENOMIC DNA]</scope>
    <source>
        <strain evidence="1 2">PX506</strain>
        <tissue evidence="1">Whole organism</tissue>
    </source>
</reference>
<proteinExistence type="predicted"/>
<comment type="caution">
    <text evidence="1">The sequence shown here is derived from an EMBL/GenBank/DDBJ whole genome shotgun (WGS) entry which is preliminary data.</text>
</comment>
<dbReference type="RefSeq" id="XP_053579476.1">
    <property type="nucleotide sequence ID" value="XM_053735910.1"/>
</dbReference>
<evidence type="ECO:0000313" key="1">
    <source>
        <dbReference type="EMBL" id="KAF1748015.1"/>
    </source>
</evidence>
<dbReference type="GeneID" id="78777818"/>
<evidence type="ECO:0000313" key="2">
    <source>
        <dbReference type="Proteomes" id="UP000483820"/>
    </source>
</evidence>
<sequence>MMAIDQISDGYRGHWTNGCKSPTYPTIVAFIITICISPTHNEVAASANYALCIGDKSLISMSLRVLLEGLDIAKNGLVAKMITSGVGSCKSGIVMILLEGDM</sequence>
<protein>
    <submittedName>
        <fullName evidence="1">Uncharacterized protein</fullName>
    </submittedName>
</protein>
<dbReference type="EMBL" id="WUAV01000006">
    <property type="protein sequence ID" value="KAF1748015.1"/>
    <property type="molecule type" value="Genomic_DNA"/>
</dbReference>
<dbReference type="CTD" id="78777818"/>
<name>A0A6A5FZZ2_CAERE</name>
<dbReference type="AlphaFoldDB" id="A0A6A5FZZ2"/>
<gene>
    <name evidence="1" type="ORF">GCK72_024482</name>
</gene>
<dbReference type="KEGG" id="crq:GCK72_024482"/>
<organism evidence="1 2">
    <name type="scientific">Caenorhabditis remanei</name>
    <name type="common">Caenorhabditis vulgaris</name>
    <dbReference type="NCBI Taxonomy" id="31234"/>
    <lineage>
        <taxon>Eukaryota</taxon>
        <taxon>Metazoa</taxon>
        <taxon>Ecdysozoa</taxon>
        <taxon>Nematoda</taxon>
        <taxon>Chromadorea</taxon>
        <taxon>Rhabditida</taxon>
        <taxon>Rhabditina</taxon>
        <taxon>Rhabditomorpha</taxon>
        <taxon>Rhabditoidea</taxon>
        <taxon>Rhabditidae</taxon>
        <taxon>Peloderinae</taxon>
        <taxon>Caenorhabditis</taxon>
    </lineage>
</organism>